<dbReference type="SUPFAM" id="SSF56784">
    <property type="entry name" value="HAD-like"/>
    <property type="match status" value="1"/>
</dbReference>
<evidence type="ECO:0000256" key="4">
    <source>
        <dbReference type="ARBA" id="ARBA00025212"/>
    </source>
</evidence>
<dbReference type="InterPro" id="IPR022928">
    <property type="entry name" value="RNA_2'-PTrans_KptA"/>
</dbReference>
<dbReference type="InterPro" id="IPR036412">
    <property type="entry name" value="HAD-like_sf"/>
</dbReference>
<accession>A9C0S5</accession>
<dbReference type="eggNOG" id="COG1859">
    <property type="taxonomic scope" value="Bacteria"/>
</dbReference>
<dbReference type="KEGG" id="dac:Daci_5760"/>
<reference evidence="6 7" key="1">
    <citation type="journal article" date="2004" name="Appl. Environ. Microbiol.">
        <title>Mineralization of individual congeners of linear alkylbenzenesulfonate by defined pairs of heterotrophic bacteria.</title>
        <authorList>
            <person name="Schleheck D."/>
            <person name="Knepper T.P."/>
            <person name="Fischer K."/>
            <person name="Cook A.M."/>
        </authorList>
    </citation>
    <scope>NUCLEOTIDE SEQUENCE [LARGE SCALE GENOMIC DNA]</scope>
    <source>
        <strain evidence="7">DSM 14801 / SPH-1</strain>
    </source>
</reference>
<dbReference type="EMBL" id="CP000884">
    <property type="protein sequence ID" value="ABX38388.1"/>
    <property type="molecule type" value="Genomic_DNA"/>
</dbReference>
<dbReference type="PANTHER" id="PTHR12684">
    <property type="entry name" value="PUTATIVE PHOSPHOTRANSFERASE"/>
    <property type="match status" value="1"/>
</dbReference>
<dbReference type="Gene3D" id="1.10.10.970">
    <property type="entry name" value="RNA 2'-phosphotransferase, Tpt1/KptA family, N-terminal domain"/>
    <property type="match status" value="1"/>
</dbReference>
<dbReference type="GO" id="GO:0006388">
    <property type="term" value="P:tRNA splicing, via endonucleolytic cleavage and ligation"/>
    <property type="evidence" value="ECO:0007669"/>
    <property type="project" value="UniProtKB-UniRule"/>
</dbReference>
<dbReference type="GO" id="GO:0000215">
    <property type="term" value="F:tRNA 2'-phosphotransferase activity"/>
    <property type="evidence" value="ECO:0007669"/>
    <property type="project" value="TreeGrafter"/>
</dbReference>
<dbReference type="InterPro" id="IPR042081">
    <property type="entry name" value="RNA_2'-PTrans_C"/>
</dbReference>
<proteinExistence type="inferred from homology"/>
<protein>
    <recommendedName>
        <fullName evidence="5">Probable RNA 2'-phosphotransferase</fullName>
        <ecNumber evidence="5">2.7.1.-</ecNumber>
    </recommendedName>
</protein>
<comment type="function">
    <text evidence="4 5">Removes the 2'-phosphate from RNA via an intermediate in which the phosphate is ADP-ribosylated by NAD followed by a presumed transesterification to release the RNA and generate ADP-ribose 1''-2''-cyclic phosphate (APPR&gt;P). May function as an ADP-ribosylase.</text>
</comment>
<name>A9C0S5_DELAS</name>
<evidence type="ECO:0000256" key="2">
    <source>
        <dbReference type="ARBA" id="ARBA00022679"/>
    </source>
</evidence>
<keyword evidence="3 5" id="KW-0520">NAD</keyword>
<keyword evidence="6" id="KW-0012">Acyltransferase</keyword>
<reference evidence="7" key="2">
    <citation type="submission" date="2007-11" db="EMBL/GenBank/DDBJ databases">
        <title>Complete sequence of Delftia acidovorans DSM 14801 / SPH-1.</title>
        <authorList>
            <person name="Copeland A."/>
            <person name="Lucas S."/>
            <person name="Lapidus A."/>
            <person name="Barry K."/>
            <person name="Glavina del Rio T."/>
            <person name="Dalin E."/>
            <person name="Tice H."/>
            <person name="Pitluck S."/>
            <person name="Lowry S."/>
            <person name="Clum A."/>
            <person name="Schmutz J."/>
            <person name="Larimer F."/>
            <person name="Land M."/>
            <person name="Hauser L."/>
            <person name="Kyrpides N."/>
            <person name="Kim E."/>
            <person name="Schleheck D."/>
            <person name="Richardson P."/>
        </authorList>
    </citation>
    <scope>NUCLEOTIDE SEQUENCE [LARGE SCALE GENOMIC DNA]</scope>
    <source>
        <strain evidence="7">DSM 14801 / SPH-1</strain>
    </source>
</reference>
<sequence>MEMDRMNNKNTLTSTSKFMSLVLRHNPGRAGLALDAQGWVSIDALLRGAQAAGRNISPALLMEVVQSCPKQRFAISADGLRIRASQGHSVQIDLGLQASVPPQRLYHGTATRFLDSILRTGLDRRNRHHVHLTDNLATARSVGQRYGRLVLLEIDAARMHADACSTARTTASGSRTAWHRTTCACEPKRNTMKPIIALDADGVLLDYNRAYAGAWERAFGQRPAEADPHAYWAMDRWAVQALDGERLQQFRACMDDDFWRSIPALGNALQACHDLQGAGYELVCVTALAARFEQARLGNLRDLGFPIDRVIATGRTTGLRSPKADALQRLGPVAFVDDYLPYLRDIGPGIHAALVCRGPNGTPNTGPDLVHAHSQHADLMAFSQWWLQQAPSHS</sequence>
<dbReference type="STRING" id="398578.Daci_5760"/>
<gene>
    <name evidence="5" type="primary">kptA</name>
    <name evidence="6" type="ordered locus">Daci_5760</name>
</gene>
<dbReference type="AlphaFoldDB" id="A9C0S5"/>
<evidence type="ECO:0000256" key="5">
    <source>
        <dbReference type="HAMAP-Rule" id="MF_00299"/>
    </source>
</evidence>
<dbReference type="HOGENOM" id="CLU_699660_0_0_4"/>
<dbReference type="EC" id="2.7.1.-" evidence="5"/>
<evidence type="ECO:0000256" key="3">
    <source>
        <dbReference type="ARBA" id="ARBA00023027"/>
    </source>
</evidence>
<dbReference type="BRENDA" id="2.7.1.160">
    <property type="organism ID" value="1586"/>
</dbReference>
<comment type="similarity">
    <text evidence="1 5">Belongs to the KptA/TPT1 family.</text>
</comment>
<dbReference type="Gene3D" id="3.20.170.30">
    <property type="match status" value="1"/>
</dbReference>
<organism evidence="6 7">
    <name type="scientific">Delftia acidovorans (strain DSM 14801 / SPH-1)</name>
    <dbReference type="NCBI Taxonomy" id="398578"/>
    <lineage>
        <taxon>Bacteria</taxon>
        <taxon>Pseudomonadati</taxon>
        <taxon>Pseudomonadota</taxon>
        <taxon>Betaproteobacteria</taxon>
        <taxon>Burkholderiales</taxon>
        <taxon>Comamonadaceae</taxon>
        <taxon>Delftia</taxon>
    </lineage>
</organism>
<dbReference type="GO" id="GO:0003950">
    <property type="term" value="F:NAD+ poly-ADP-ribosyltransferase activity"/>
    <property type="evidence" value="ECO:0007669"/>
    <property type="project" value="InterPro"/>
</dbReference>
<evidence type="ECO:0000256" key="1">
    <source>
        <dbReference type="ARBA" id="ARBA00009836"/>
    </source>
</evidence>
<keyword evidence="2 5" id="KW-0808">Transferase</keyword>
<evidence type="ECO:0000313" key="7">
    <source>
        <dbReference type="Proteomes" id="UP000000784"/>
    </source>
</evidence>
<dbReference type="eggNOG" id="COG0546">
    <property type="taxonomic scope" value="Bacteria"/>
</dbReference>
<dbReference type="HAMAP" id="MF_00299">
    <property type="entry name" value="KptA"/>
    <property type="match status" value="1"/>
</dbReference>
<dbReference type="PANTHER" id="PTHR12684:SF2">
    <property type="entry name" value="TRNA 2'-PHOSPHOTRANSFERASE 1"/>
    <property type="match status" value="1"/>
</dbReference>
<dbReference type="Proteomes" id="UP000000784">
    <property type="component" value="Chromosome"/>
</dbReference>
<dbReference type="Pfam" id="PF01885">
    <property type="entry name" value="PTS_2-RNA"/>
    <property type="match status" value="1"/>
</dbReference>
<keyword evidence="7" id="KW-1185">Reference proteome</keyword>
<dbReference type="InterPro" id="IPR042080">
    <property type="entry name" value="RNA_2'-PTrans_N"/>
</dbReference>
<evidence type="ECO:0000313" key="6">
    <source>
        <dbReference type="EMBL" id="ABX38388.1"/>
    </source>
</evidence>
<dbReference type="InterPro" id="IPR002745">
    <property type="entry name" value="Ptrans_KptA/Tpt1"/>
</dbReference>
<dbReference type="SUPFAM" id="SSF56399">
    <property type="entry name" value="ADP-ribosylation"/>
    <property type="match status" value="1"/>
</dbReference>
<dbReference type="GO" id="GO:0016746">
    <property type="term" value="F:acyltransferase activity"/>
    <property type="evidence" value="ECO:0007669"/>
    <property type="project" value="UniProtKB-KW"/>
</dbReference>